<evidence type="ECO:0000313" key="1">
    <source>
        <dbReference type="EMBL" id="PRB94119.1"/>
    </source>
</evidence>
<name>A0A2S9DA51_PSECE</name>
<dbReference type="EMBL" id="PCQE01000057">
    <property type="protein sequence ID" value="PRB94119.1"/>
    <property type="molecule type" value="Genomic_DNA"/>
</dbReference>
<gene>
    <name evidence="1" type="ORF">CQ006_23665</name>
</gene>
<proteinExistence type="predicted"/>
<reference evidence="1 2" key="1">
    <citation type="submission" date="2017-09" db="EMBL/GenBank/DDBJ databases">
        <title>Genomic, metabolic, and phenotypic characteristics of bacterial isolates from the natural microbiome of the model nematode Caenorhabditis elegans.</title>
        <authorList>
            <person name="Zimmermann J."/>
            <person name="Obeng N."/>
            <person name="Yang W."/>
            <person name="Obeng O."/>
            <person name="Kissoyan K."/>
            <person name="Pees B."/>
            <person name="Dirksen P."/>
            <person name="Hoppner M."/>
            <person name="Franke A."/>
            <person name="Rosenstiel P."/>
            <person name="Leippe M."/>
            <person name="Dierking K."/>
            <person name="Kaleta C."/>
            <person name="Schulenburg H."/>
        </authorList>
    </citation>
    <scope>NUCLEOTIDE SEQUENCE [LARGE SCALE GENOMIC DNA]</scope>
    <source>
        <strain evidence="1 2">MYb184</strain>
    </source>
</reference>
<organism evidence="1 2">
    <name type="scientific">Pseudomonas cedrina</name>
    <dbReference type="NCBI Taxonomy" id="651740"/>
    <lineage>
        <taxon>Bacteria</taxon>
        <taxon>Pseudomonadati</taxon>
        <taxon>Pseudomonadota</taxon>
        <taxon>Gammaproteobacteria</taxon>
        <taxon>Pseudomonadales</taxon>
        <taxon>Pseudomonadaceae</taxon>
        <taxon>Pseudomonas</taxon>
    </lineage>
</organism>
<comment type="caution">
    <text evidence="1">The sequence shown here is derived from an EMBL/GenBank/DDBJ whole genome shotgun (WGS) entry which is preliminary data.</text>
</comment>
<dbReference type="RefSeq" id="WP_146120486.1">
    <property type="nucleotide sequence ID" value="NZ_PCQE01000057.1"/>
</dbReference>
<dbReference type="AlphaFoldDB" id="A0A2S9DA51"/>
<dbReference type="Proteomes" id="UP000239458">
    <property type="component" value="Unassembled WGS sequence"/>
</dbReference>
<feature type="non-terminal residue" evidence="1">
    <location>
        <position position="259"/>
    </location>
</feature>
<evidence type="ECO:0000313" key="2">
    <source>
        <dbReference type="Proteomes" id="UP000239458"/>
    </source>
</evidence>
<sequence length="259" mass="28127">MSNESAKISSPDQPRQLPRLLIPGLTNQVDGYDGGIPAWLIAAGLSVRVDNTWVASTDDIVSIVSMPDMTLLAIKQVAPGEEHHNSYFFSIPAEKLPDGEMRLGYVVNYKGSKDDYEVSYPLSVLIKTQLPAGEDIEPIEPGHSELAFTLSTLTVFPPDATKGVNAIIEPYPNMHAEDRIHFQWGGLTIVQKVAGVGLPTLIVINYAQIASAGDSEDLLTGFYVVDLVGNASALRSGYRQVRVELTSAQWDGPFIQSDD</sequence>
<protein>
    <submittedName>
        <fullName evidence="1">Uncharacterized protein</fullName>
    </submittedName>
</protein>
<accession>A0A2S9DA51</accession>